<keyword evidence="13" id="KW-1185">Reference proteome</keyword>
<reference evidence="13" key="1">
    <citation type="submission" date="2016-05" db="EMBL/GenBank/DDBJ databases">
        <title>Comparative genomics of biotechnologically important yeasts.</title>
        <authorList>
            <consortium name="DOE Joint Genome Institute"/>
            <person name="Riley R."/>
            <person name="Haridas S."/>
            <person name="Wolfe K.H."/>
            <person name="Lopes M.R."/>
            <person name="Hittinger C.T."/>
            <person name="Goker M."/>
            <person name="Salamov A."/>
            <person name="Wisecaver J."/>
            <person name="Long T.M."/>
            <person name="Aerts A.L."/>
            <person name="Barry K."/>
            <person name="Choi C."/>
            <person name="Clum A."/>
            <person name="Coughlan A.Y."/>
            <person name="Deshpande S."/>
            <person name="Douglass A.P."/>
            <person name="Hanson S.J."/>
            <person name="Klenk H.-P."/>
            <person name="Labutti K."/>
            <person name="Lapidus A."/>
            <person name="Lindquist E."/>
            <person name="Lipzen A."/>
            <person name="Meier-Kolthoff J.P."/>
            <person name="Ohm R.A."/>
            <person name="Otillar R.P."/>
            <person name="Pangilinan J."/>
            <person name="Peng Y."/>
            <person name="Rokas A."/>
            <person name="Rosa C.A."/>
            <person name="Scheuner C."/>
            <person name="Sibirny A.A."/>
            <person name="Slot J.C."/>
            <person name="Stielow J.B."/>
            <person name="Sun H."/>
            <person name="Kurtzman C.P."/>
            <person name="Blackwell M."/>
            <person name="Grigoriev I.V."/>
            <person name="Jeffries T.W."/>
        </authorList>
    </citation>
    <scope>NUCLEOTIDE SEQUENCE [LARGE SCALE GENOMIC DNA]</scope>
    <source>
        <strain evidence="13">NRRL Y-1933</strain>
    </source>
</reference>
<evidence type="ECO:0000256" key="6">
    <source>
        <dbReference type="ARBA" id="ARBA00022792"/>
    </source>
</evidence>
<dbReference type="InterPro" id="IPR013217">
    <property type="entry name" value="Methyltransf_12"/>
</dbReference>
<evidence type="ECO:0000256" key="2">
    <source>
        <dbReference type="ARBA" id="ARBA00009725"/>
    </source>
</evidence>
<dbReference type="Pfam" id="PF08242">
    <property type="entry name" value="Methyltransf_12"/>
    <property type="match status" value="1"/>
</dbReference>
<dbReference type="EMBL" id="KV454538">
    <property type="protein sequence ID" value="ODV70068.1"/>
    <property type="molecule type" value="Genomic_DNA"/>
</dbReference>
<dbReference type="RefSeq" id="XP_020079135.1">
    <property type="nucleotide sequence ID" value="XM_020222076.1"/>
</dbReference>
<evidence type="ECO:0000313" key="13">
    <source>
        <dbReference type="Proteomes" id="UP000095085"/>
    </source>
</evidence>
<dbReference type="PANTHER" id="PTHR42912">
    <property type="entry name" value="METHYLTRANSFERASE"/>
    <property type="match status" value="1"/>
</dbReference>
<feature type="domain" description="Methyltransferase type 12" evidence="11">
    <location>
        <begin position="241"/>
        <end position="344"/>
    </location>
</feature>
<dbReference type="GeneID" id="30996625"/>
<dbReference type="GO" id="GO:0032259">
    <property type="term" value="P:methylation"/>
    <property type="evidence" value="ECO:0007669"/>
    <property type="project" value="UniProtKB-KW"/>
</dbReference>
<name>A0A1E4RS38_9ASCO</name>
<keyword evidence="3 12" id="KW-0489">Methyltransferase</keyword>
<comment type="subcellular location">
    <subcellularLocation>
        <location evidence="1">Mitochondrion inner membrane</location>
        <topology evidence="1">Single-pass membrane protein</topology>
    </subcellularLocation>
</comment>
<evidence type="ECO:0000256" key="10">
    <source>
        <dbReference type="SAM" id="Phobius"/>
    </source>
</evidence>
<evidence type="ECO:0000256" key="5">
    <source>
        <dbReference type="ARBA" id="ARBA00022692"/>
    </source>
</evidence>
<evidence type="ECO:0000256" key="3">
    <source>
        <dbReference type="ARBA" id="ARBA00022603"/>
    </source>
</evidence>
<keyword evidence="8" id="KW-0496">Mitochondrion</keyword>
<dbReference type="OrthoDB" id="416496at2759"/>
<dbReference type="SUPFAM" id="SSF53335">
    <property type="entry name" value="S-adenosyl-L-methionine-dependent methyltransferases"/>
    <property type="match status" value="1"/>
</dbReference>
<dbReference type="GO" id="GO:0008168">
    <property type="term" value="F:methyltransferase activity"/>
    <property type="evidence" value="ECO:0007669"/>
    <property type="project" value="UniProtKB-KW"/>
</dbReference>
<comment type="similarity">
    <text evidence="2">Belongs to the methyltransferase superfamily. METL family.</text>
</comment>
<accession>A0A1E4RS38</accession>
<organism evidence="12 13">
    <name type="scientific">Hyphopichia burtonii NRRL Y-1933</name>
    <dbReference type="NCBI Taxonomy" id="984485"/>
    <lineage>
        <taxon>Eukaryota</taxon>
        <taxon>Fungi</taxon>
        <taxon>Dikarya</taxon>
        <taxon>Ascomycota</taxon>
        <taxon>Saccharomycotina</taxon>
        <taxon>Pichiomycetes</taxon>
        <taxon>Debaryomycetaceae</taxon>
        <taxon>Hyphopichia</taxon>
    </lineage>
</organism>
<dbReference type="STRING" id="984485.A0A1E4RS38"/>
<dbReference type="CDD" id="cd02440">
    <property type="entry name" value="AdoMet_MTases"/>
    <property type="match status" value="1"/>
</dbReference>
<evidence type="ECO:0000256" key="7">
    <source>
        <dbReference type="ARBA" id="ARBA00022989"/>
    </source>
</evidence>
<dbReference type="GO" id="GO:0005743">
    <property type="term" value="C:mitochondrial inner membrane"/>
    <property type="evidence" value="ECO:0007669"/>
    <property type="project" value="UniProtKB-SubCell"/>
</dbReference>
<keyword evidence="7 10" id="KW-1133">Transmembrane helix</keyword>
<evidence type="ECO:0000313" key="12">
    <source>
        <dbReference type="EMBL" id="ODV70068.1"/>
    </source>
</evidence>
<sequence>MIRLYSRDPFPINHRESQEKKEMENMPKWRQWAFYVQTKEFKKGMTVYYIGGMIALFVTFYFYMRDRYYEDKQIRFIKKKYREDPDSLSEYEYLKLKALSGERMRPREEKKFKYYQAMRKEFRRKHFFDQEAVFEPTPEELEEWYDKQYKFNSKAKVPDLENKRDEIKQPLIEELDKAEANAEPEEYTNATNPKIVSAEDTTDFFDDIAEEYDDEIKWEERGILMGGRRKWLMKQLRGDVLEVACGTGRNLPYLKPQEVDSITFLDSSKKMVEITQQKFRKEYPKYAKAAFVVGKAEELVDLASKSEYPVKYDTIIESFGLCAHEDPVKALQNMEKLLKPNGRIVLLEHGRGTWDFINNHLDFRAEKRMKTWKCRHNLDIGEIIDDSGLDITYEKRAIFGSIWMLVCKRPEDPMALEEKPFVNKLFGSDITTVKKN</sequence>
<dbReference type="InterPro" id="IPR050508">
    <property type="entry name" value="Methyltransf_Superfamily"/>
</dbReference>
<keyword evidence="4 12" id="KW-0808">Transferase</keyword>
<keyword evidence="6" id="KW-0999">Mitochondrion inner membrane</keyword>
<gene>
    <name evidence="12" type="ORF">HYPBUDRAFT_155032</name>
</gene>
<evidence type="ECO:0000259" key="11">
    <source>
        <dbReference type="Pfam" id="PF08242"/>
    </source>
</evidence>
<evidence type="ECO:0000256" key="8">
    <source>
        <dbReference type="ARBA" id="ARBA00023128"/>
    </source>
</evidence>
<dbReference type="Proteomes" id="UP000095085">
    <property type="component" value="Unassembled WGS sequence"/>
</dbReference>
<dbReference type="Gene3D" id="3.40.50.150">
    <property type="entry name" value="Vaccinia Virus protein VP39"/>
    <property type="match status" value="1"/>
</dbReference>
<evidence type="ECO:0000256" key="1">
    <source>
        <dbReference type="ARBA" id="ARBA00004434"/>
    </source>
</evidence>
<feature type="transmembrane region" description="Helical" evidence="10">
    <location>
        <begin position="47"/>
        <end position="64"/>
    </location>
</feature>
<dbReference type="FunFam" id="3.40.50.150:FF:000371">
    <property type="entry name" value="Methyltransferase OMS1, mitochondrial"/>
    <property type="match status" value="1"/>
</dbReference>
<protein>
    <submittedName>
        <fullName evidence="12">S-adenosyl-L-methionine-dependent methyltransferase</fullName>
    </submittedName>
</protein>
<evidence type="ECO:0000256" key="9">
    <source>
        <dbReference type="ARBA" id="ARBA00023136"/>
    </source>
</evidence>
<keyword evidence="9 10" id="KW-0472">Membrane</keyword>
<dbReference type="PANTHER" id="PTHR42912:SF83">
    <property type="entry name" value="METHYLTRANSFERASE TYPE 11 DOMAIN-CONTAINING PROTEIN"/>
    <property type="match status" value="1"/>
</dbReference>
<proteinExistence type="inferred from homology"/>
<dbReference type="AlphaFoldDB" id="A0A1E4RS38"/>
<evidence type="ECO:0000256" key="4">
    <source>
        <dbReference type="ARBA" id="ARBA00022679"/>
    </source>
</evidence>
<keyword evidence="5 10" id="KW-0812">Transmembrane</keyword>
<dbReference type="InterPro" id="IPR029063">
    <property type="entry name" value="SAM-dependent_MTases_sf"/>
</dbReference>